<reference evidence="1" key="1">
    <citation type="journal article" date="2023" name="G3 (Bethesda)">
        <title>A reference genome for the long-term kleptoplast-retaining sea slug Elysia crispata morphotype clarki.</title>
        <authorList>
            <person name="Eastman K.E."/>
            <person name="Pendleton A.L."/>
            <person name="Shaikh M.A."/>
            <person name="Suttiyut T."/>
            <person name="Ogas R."/>
            <person name="Tomko P."/>
            <person name="Gavelis G."/>
            <person name="Widhalm J.R."/>
            <person name="Wisecaver J.H."/>
        </authorList>
    </citation>
    <scope>NUCLEOTIDE SEQUENCE</scope>
    <source>
        <strain evidence="1">ECLA1</strain>
    </source>
</reference>
<dbReference type="Proteomes" id="UP001283361">
    <property type="component" value="Unassembled WGS sequence"/>
</dbReference>
<comment type="caution">
    <text evidence="1">The sequence shown here is derived from an EMBL/GenBank/DDBJ whole genome shotgun (WGS) entry which is preliminary data.</text>
</comment>
<organism evidence="1 2">
    <name type="scientific">Elysia crispata</name>
    <name type="common">lettuce slug</name>
    <dbReference type="NCBI Taxonomy" id="231223"/>
    <lineage>
        <taxon>Eukaryota</taxon>
        <taxon>Metazoa</taxon>
        <taxon>Spiralia</taxon>
        <taxon>Lophotrochozoa</taxon>
        <taxon>Mollusca</taxon>
        <taxon>Gastropoda</taxon>
        <taxon>Heterobranchia</taxon>
        <taxon>Euthyneura</taxon>
        <taxon>Panpulmonata</taxon>
        <taxon>Sacoglossa</taxon>
        <taxon>Placobranchoidea</taxon>
        <taxon>Plakobranchidae</taxon>
        <taxon>Elysia</taxon>
    </lineage>
</organism>
<accession>A0AAE1E2L9</accession>
<name>A0AAE1E2L9_9GAST</name>
<protein>
    <submittedName>
        <fullName evidence="1">Uncharacterized protein</fullName>
    </submittedName>
</protein>
<dbReference type="EMBL" id="JAWDGP010001389">
    <property type="protein sequence ID" value="KAK3792149.1"/>
    <property type="molecule type" value="Genomic_DNA"/>
</dbReference>
<proteinExistence type="predicted"/>
<evidence type="ECO:0000313" key="2">
    <source>
        <dbReference type="Proteomes" id="UP001283361"/>
    </source>
</evidence>
<sequence>MESMELNRVYTLYSSAVKRLLPAPGPRGRTDSLVTPLLSELSQLTSIVQSNTSWNTISVLVVHEFLSETENVGYVGGERGHEVTPMTISHIVRTVYSVNCGWRQNLIT</sequence>
<gene>
    <name evidence="1" type="ORF">RRG08_055411</name>
</gene>
<dbReference type="AlphaFoldDB" id="A0AAE1E2L9"/>
<keyword evidence="2" id="KW-1185">Reference proteome</keyword>
<evidence type="ECO:0000313" key="1">
    <source>
        <dbReference type="EMBL" id="KAK3792149.1"/>
    </source>
</evidence>